<feature type="region of interest" description="Disordered" evidence="1">
    <location>
        <begin position="67"/>
        <end position="90"/>
    </location>
</feature>
<protein>
    <submittedName>
        <fullName evidence="3">Uncharacterized protein</fullName>
    </submittedName>
</protein>
<keyword evidence="2" id="KW-0812">Transmembrane</keyword>
<dbReference type="Proteomes" id="UP000282184">
    <property type="component" value="Unassembled WGS sequence"/>
</dbReference>
<evidence type="ECO:0000313" key="4">
    <source>
        <dbReference type="Proteomes" id="UP000282184"/>
    </source>
</evidence>
<reference evidence="3 4" key="1">
    <citation type="submission" date="2018-12" db="EMBL/GenBank/DDBJ databases">
        <title>Hymenobacter gummosus sp. nov., isolated from a spring.</title>
        <authorList>
            <person name="Nie L."/>
        </authorList>
    </citation>
    <scope>NUCLEOTIDE SEQUENCE [LARGE SCALE GENOMIC DNA]</scope>
    <source>
        <strain evidence="3 4">KCTC 52166</strain>
    </source>
</reference>
<evidence type="ECO:0000256" key="2">
    <source>
        <dbReference type="SAM" id="Phobius"/>
    </source>
</evidence>
<keyword evidence="2" id="KW-1133">Transmembrane helix</keyword>
<evidence type="ECO:0000256" key="1">
    <source>
        <dbReference type="SAM" id="MobiDB-lite"/>
    </source>
</evidence>
<sequence>MAYTSGGRRSYLFGQLPIADAFLVWGNAVAVQPPLPTPGGWRGWFQLLSLAVAGLAAWWFRRPPARTKPVAAPEPAPAHTTPDNGEPLPW</sequence>
<dbReference type="EMBL" id="RXOF01000005">
    <property type="protein sequence ID" value="RTQ50223.1"/>
    <property type="molecule type" value="Genomic_DNA"/>
</dbReference>
<gene>
    <name evidence="3" type="ORF">EJV47_11365</name>
</gene>
<keyword evidence="2" id="KW-0472">Membrane</keyword>
<feature type="transmembrane region" description="Helical" evidence="2">
    <location>
        <begin position="12"/>
        <end position="31"/>
    </location>
</feature>
<evidence type="ECO:0000313" key="3">
    <source>
        <dbReference type="EMBL" id="RTQ50223.1"/>
    </source>
</evidence>
<comment type="caution">
    <text evidence="3">The sequence shown here is derived from an EMBL/GenBank/DDBJ whole genome shotgun (WGS) entry which is preliminary data.</text>
</comment>
<organism evidence="3 4">
    <name type="scientific">Hymenobacter gummosus</name>
    <dbReference type="NCBI Taxonomy" id="1776032"/>
    <lineage>
        <taxon>Bacteria</taxon>
        <taxon>Pseudomonadati</taxon>
        <taxon>Bacteroidota</taxon>
        <taxon>Cytophagia</taxon>
        <taxon>Cytophagales</taxon>
        <taxon>Hymenobacteraceae</taxon>
        <taxon>Hymenobacter</taxon>
    </lineage>
</organism>
<accession>A0A431U3P1</accession>
<dbReference type="OrthoDB" id="871494at2"/>
<dbReference type="AlphaFoldDB" id="A0A431U3P1"/>
<name>A0A431U3P1_9BACT</name>
<feature type="transmembrane region" description="Helical" evidence="2">
    <location>
        <begin position="43"/>
        <end position="60"/>
    </location>
</feature>
<dbReference type="RefSeq" id="WP_126693273.1">
    <property type="nucleotide sequence ID" value="NZ_RXOF01000005.1"/>
</dbReference>
<proteinExistence type="predicted"/>
<keyword evidence="4" id="KW-1185">Reference proteome</keyword>